<reference evidence="2 3" key="1">
    <citation type="submission" date="2018-03" db="EMBL/GenBank/DDBJ databases">
        <title>Genomic Encyclopedia of Archaeal and Bacterial Type Strains, Phase II (KMG-II): from individual species to whole genera.</title>
        <authorList>
            <person name="Goeker M."/>
        </authorList>
    </citation>
    <scope>NUCLEOTIDE SEQUENCE [LARGE SCALE GENOMIC DNA]</scope>
    <source>
        <strain evidence="2 3">DSM 43146</strain>
    </source>
</reference>
<dbReference type="Pfam" id="PF17914">
    <property type="entry name" value="HopA1"/>
    <property type="match status" value="1"/>
</dbReference>
<dbReference type="OrthoDB" id="2408361at2"/>
<accession>A0A2T0JG90</accession>
<evidence type="ECO:0000256" key="1">
    <source>
        <dbReference type="SAM" id="MobiDB-lite"/>
    </source>
</evidence>
<organism evidence="2 3">
    <name type="scientific">Actinoplanes italicus</name>
    <dbReference type="NCBI Taxonomy" id="113567"/>
    <lineage>
        <taxon>Bacteria</taxon>
        <taxon>Bacillati</taxon>
        <taxon>Actinomycetota</taxon>
        <taxon>Actinomycetes</taxon>
        <taxon>Micromonosporales</taxon>
        <taxon>Micromonosporaceae</taxon>
        <taxon>Actinoplanes</taxon>
    </lineage>
</organism>
<name>A0A2T0JG90_9ACTN</name>
<comment type="caution">
    <text evidence="2">The sequence shown here is derived from an EMBL/GenBank/DDBJ whole genome shotgun (WGS) entry which is preliminary data.</text>
</comment>
<proteinExistence type="predicted"/>
<protein>
    <submittedName>
        <fullName evidence="2">Uncharacterized protein</fullName>
    </submittedName>
</protein>
<keyword evidence="3" id="KW-1185">Reference proteome</keyword>
<feature type="region of interest" description="Disordered" evidence="1">
    <location>
        <begin position="244"/>
        <end position="265"/>
    </location>
</feature>
<dbReference type="Proteomes" id="UP000239415">
    <property type="component" value="Unassembled WGS sequence"/>
</dbReference>
<gene>
    <name evidence="2" type="ORF">CLV67_14332</name>
</gene>
<dbReference type="EMBL" id="PVMZ01000043">
    <property type="protein sequence ID" value="PRX06653.1"/>
    <property type="molecule type" value="Genomic_DNA"/>
</dbReference>
<dbReference type="AlphaFoldDB" id="A0A2T0JG90"/>
<sequence length="319" mass="34959">MLIDPRLTEALATVTVAADGSAAQVGDQKITAEDPRELRGSLALLLYRKLHSGAAPPPADATMMPRKRHDGQFEDELHDAVPHRFTPSRGLLIGLDGDDMIVRLPEITARVPRERYAGIGEPRPGEIAEVLLDSRRPNVSPGFYYVMGSRHHSDAQAQVRRLFVHIEDSRYAPEIWHRALDHLERTEAGYHAKVLSDRSAYPRRDALVVYLTGAPAAAEQDLADALDGLPGVASDVSAYTERYRPGISGADDPVDDRPGQSGLSFGQHRSTALATALIEHATTPGAPARDDVIARHFRAARIDPRRPARNLRAEDLTHV</sequence>
<dbReference type="RefSeq" id="WP_106331017.1">
    <property type="nucleotide sequence ID" value="NZ_BOMO01000185.1"/>
</dbReference>
<evidence type="ECO:0000313" key="2">
    <source>
        <dbReference type="EMBL" id="PRX06653.1"/>
    </source>
</evidence>
<evidence type="ECO:0000313" key="3">
    <source>
        <dbReference type="Proteomes" id="UP000239415"/>
    </source>
</evidence>
<dbReference type="InterPro" id="IPR040871">
    <property type="entry name" value="HopA1"/>
</dbReference>